<feature type="transmembrane region" description="Helical" evidence="1">
    <location>
        <begin position="109"/>
        <end position="138"/>
    </location>
</feature>
<comment type="caution">
    <text evidence="6">The sequence shown here is derived from an EMBL/GenBank/DDBJ whole genome shotgun (WGS) entry which is preliminary data.</text>
</comment>
<dbReference type="InterPro" id="IPR001633">
    <property type="entry name" value="EAL_dom"/>
</dbReference>
<dbReference type="InterPro" id="IPR005330">
    <property type="entry name" value="MHYT_dom"/>
</dbReference>
<evidence type="ECO:0000259" key="3">
    <source>
        <dbReference type="PROSITE" id="PS50883"/>
    </source>
</evidence>
<dbReference type="Pfam" id="PF00563">
    <property type="entry name" value="EAL"/>
    <property type="match status" value="1"/>
</dbReference>
<evidence type="ECO:0000259" key="2">
    <source>
        <dbReference type="PROSITE" id="PS50112"/>
    </source>
</evidence>
<feature type="transmembrane region" description="Helical" evidence="1">
    <location>
        <begin position="220"/>
        <end position="242"/>
    </location>
</feature>
<protein>
    <submittedName>
        <fullName evidence="6">EAL domain-containing protein</fullName>
    </submittedName>
</protein>
<feature type="domain" description="MHYT" evidence="5">
    <location>
        <begin position="11"/>
        <end position="203"/>
    </location>
</feature>
<evidence type="ECO:0000256" key="1">
    <source>
        <dbReference type="PROSITE-ProRule" id="PRU00244"/>
    </source>
</evidence>
<dbReference type="Pfam" id="PF03707">
    <property type="entry name" value="MHYT"/>
    <property type="match status" value="3"/>
</dbReference>
<dbReference type="InterPro" id="IPR000160">
    <property type="entry name" value="GGDEF_dom"/>
</dbReference>
<feature type="transmembrane region" description="Helical" evidence="1">
    <location>
        <begin position="144"/>
        <end position="167"/>
    </location>
</feature>
<dbReference type="Gene3D" id="3.20.20.450">
    <property type="entry name" value="EAL domain"/>
    <property type="match status" value="1"/>
</dbReference>
<accession>A0ABW5R979</accession>
<proteinExistence type="predicted"/>
<dbReference type="PROSITE" id="PS50924">
    <property type="entry name" value="MHYT"/>
    <property type="match status" value="1"/>
</dbReference>
<sequence length="815" mass="91869">MNHNMHMHGTYDLELVLFSYIIAVFASYTALDLAGRVRLSKGGRRVTWLLLGAIVMGMGIWSMHFVGMMAFSLPVPIVYDLVVVLISVVAALLAAFITLYIVSRERVTVVGVLVGGLLLAIGISSMHYIGMAAITIHITYDPMMFVLSIVIAGLASIGALAFSFYFSQDQSGRGFWKKLGSGVMMGIAIAGMHYVGMIAANFHISQKSPPFFGIDLEQKYLGYIITGGTLFTLVMSLIGIYVSKRLTIKDSEARQSEKWFRSLFQNNQDGIITIDLNRRIVGFNEAASTMTGYDGSQFMHEPIETISALIPEADRDRIRQLFQQSFTGKSISYEADMIHKQGHLISLYVVVVPVTIENEVNGIFIIAKDVTAEKKSKELIQHLAYHDELTGLPNRRMFNERLDARITQHQEANTRFAVMVLDIDRFKMINDSLGHMYGDLFLKEVSERIRQVVIDRPICLARIGGDEFTLMVEQFDQLTEVSAIADELIHQIQQPYSLMETDFYVTASIGITVYPDHGIDSGQLLKHADSAMYEVKREGKNGYCYYSAELNQQLIEKIELERDLRKAVQNEELFLHYQPQIQTEGQRMIGVEALIRWQHPAKGVLSPGVFIPIAEETGIIYEIGSWILREACRQMKDWHDAGGPLIPISVNLSSQQFHQSNLAAHVQQILEETGLEPKYLELEITESMMMDANTSISILNELHQLGVRISLDDFGTGYSSLSYLKMFPIQKLKIDRSFIQDITVNRNDKAIVSTIIAMAQHLNMSVIAEGIESKEQLDVLTLNDCREIQGYYFSKPLSAWDVEQQFFVPQRAVQR</sequence>
<organism evidence="6 7">
    <name type="scientific">Marinicrinis sediminis</name>
    <dbReference type="NCBI Taxonomy" id="1652465"/>
    <lineage>
        <taxon>Bacteria</taxon>
        <taxon>Bacillati</taxon>
        <taxon>Bacillota</taxon>
        <taxon>Bacilli</taxon>
        <taxon>Bacillales</taxon>
        <taxon>Paenibacillaceae</taxon>
    </lineage>
</organism>
<feature type="domain" description="PAS" evidence="2">
    <location>
        <begin position="256"/>
        <end position="329"/>
    </location>
</feature>
<feature type="transmembrane region" description="Helical" evidence="1">
    <location>
        <begin position="15"/>
        <end position="34"/>
    </location>
</feature>
<dbReference type="RefSeq" id="WP_379928775.1">
    <property type="nucleotide sequence ID" value="NZ_JBHUMM010000010.1"/>
</dbReference>
<evidence type="ECO:0000259" key="5">
    <source>
        <dbReference type="PROSITE" id="PS50924"/>
    </source>
</evidence>
<evidence type="ECO:0000313" key="6">
    <source>
        <dbReference type="EMBL" id="MFD2671321.1"/>
    </source>
</evidence>
<dbReference type="InterPro" id="IPR035919">
    <property type="entry name" value="EAL_sf"/>
</dbReference>
<dbReference type="PROSITE" id="PS50887">
    <property type="entry name" value="GGDEF"/>
    <property type="match status" value="1"/>
</dbReference>
<dbReference type="InterPro" id="IPR043128">
    <property type="entry name" value="Rev_trsase/Diguanyl_cyclase"/>
</dbReference>
<dbReference type="InterPro" id="IPR052155">
    <property type="entry name" value="Biofilm_reg_signaling"/>
</dbReference>
<evidence type="ECO:0000313" key="7">
    <source>
        <dbReference type="Proteomes" id="UP001597497"/>
    </source>
</evidence>
<dbReference type="CDD" id="cd01948">
    <property type="entry name" value="EAL"/>
    <property type="match status" value="1"/>
</dbReference>
<name>A0ABW5R979_9BACL</name>
<dbReference type="Pfam" id="PF00990">
    <property type="entry name" value="GGDEF"/>
    <property type="match status" value="1"/>
</dbReference>
<dbReference type="NCBIfam" id="TIGR00229">
    <property type="entry name" value="sensory_box"/>
    <property type="match status" value="1"/>
</dbReference>
<feature type="domain" description="GGDEF" evidence="4">
    <location>
        <begin position="414"/>
        <end position="548"/>
    </location>
</feature>
<dbReference type="CDD" id="cd00130">
    <property type="entry name" value="PAS"/>
    <property type="match status" value="1"/>
</dbReference>
<dbReference type="SMART" id="SM00267">
    <property type="entry name" value="GGDEF"/>
    <property type="match status" value="1"/>
</dbReference>
<dbReference type="InterPro" id="IPR000014">
    <property type="entry name" value="PAS"/>
</dbReference>
<dbReference type="InterPro" id="IPR029787">
    <property type="entry name" value="Nucleotide_cyclase"/>
</dbReference>
<dbReference type="Gene3D" id="3.30.70.270">
    <property type="match status" value="1"/>
</dbReference>
<dbReference type="SUPFAM" id="SSF55073">
    <property type="entry name" value="Nucleotide cyclase"/>
    <property type="match status" value="1"/>
</dbReference>
<keyword evidence="7" id="KW-1185">Reference proteome</keyword>
<dbReference type="NCBIfam" id="TIGR00254">
    <property type="entry name" value="GGDEF"/>
    <property type="match status" value="1"/>
</dbReference>
<gene>
    <name evidence="6" type="ORF">ACFSUC_06845</name>
</gene>
<dbReference type="SMART" id="SM00091">
    <property type="entry name" value="PAS"/>
    <property type="match status" value="1"/>
</dbReference>
<feature type="transmembrane region" description="Helical" evidence="1">
    <location>
        <begin position="77"/>
        <end position="102"/>
    </location>
</feature>
<feature type="transmembrane region" description="Helical" evidence="1">
    <location>
        <begin position="46"/>
        <end position="71"/>
    </location>
</feature>
<feature type="domain" description="EAL" evidence="3">
    <location>
        <begin position="557"/>
        <end position="810"/>
    </location>
</feature>
<dbReference type="Proteomes" id="UP001597497">
    <property type="component" value="Unassembled WGS sequence"/>
</dbReference>
<dbReference type="PROSITE" id="PS50883">
    <property type="entry name" value="EAL"/>
    <property type="match status" value="1"/>
</dbReference>
<dbReference type="SUPFAM" id="SSF141868">
    <property type="entry name" value="EAL domain-like"/>
    <property type="match status" value="1"/>
</dbReference>
<evidence type="ECO:0000259" key="4">
    <source>
        <dbReference type="PROSITE" id="PS50887"/>
    </source>
</evidence>
<keyword evidence="1" id="KW-0472">Membrane</keyword>
<dbReference type="Pfam" id="PF13426">
    <property type="entry name" value="PAS_9"/>
    <property type="match status" value="1"/>
</dbReference>
<reference evidence="7" key="1">
    <citation type="journal article" date="2019" name="Int. J. Syst. Evol. Microbiol.">
        <title>The Global Catalogue of Microorganisms (GCM) 10K type strain sequencing project: providing services to taxonomists for standard genome sequencing and annotation.</title>
        <authorList>
            <consortium name="The Broad Institute Genomics Platform"/>
            <consortium name="The Broad Institute Genome Sequencing Center for Infectious Disease"/>
            <person name="Wu L."/>
            <person name="Ma J."/>
        </authorList>
    </citation>
    <scope>NUCLEOTIDE SEQUENCE [LARGE SCALE GENOMIC DNA]</scope>
    <source>
        <strain evidence="7">KCTC 33676</strain>
    </source>
</reference>
<dbReference type="PROSITE" id="PS50112">
    <property type="entry name" value="PAS"/>
    <property type="match status" value="1"/>
</dbReference>
<dbReference type="SUPFAM" id="SSF55785">
    <property type="entry name" value="PYP-like sensor domain (PAS domain)"/>
    <property type="match status" value="1"/>
</dbReference>
<dbReference type="CDD" id="cd01949">
    <property type="entry name" value="GGDEF"/>
    <property type="match status" value="1"/>
</dbReference>
<dbReference type="PANTHER" id="PTHR44757:SF2">
    <property type="entry name" value="BIOFILM ARCHITECTURE MAINTENANCE PROTEIN MBAA"/>
    <property type="match status" value="1"/>
</dbReference>
<feature type="transmembrane region" description="Helical" evidence="1">
    <location>
        <begin position="179"/>
        <end position="200"/>
    </location>
</feature>
<dbReference type="PANTHER" id="PTHR44757">
    <property type="entry name" value="DIGUANYLATE CYCLASE DGCP"/>
    <property type="match status" value="1"/>
</dbReference>
<keyword evidence="1" id="KW-1133">Transmembrane helix</keyword>
<dbReference type="InterPro" id="IPR035965">
    <property type="entry name" value="PAS-like_dom_sf"/>
</dbReference>
<keyword evidence="1" id="KW-0812">Transmembrane</keyword>
<dbReference type="SMART" id="SM00052">
    <property type="entry name" value="EAL"/>
    <property type="match status" value="1"/>
</dbReference>
<dbReference type="EMBL" id="JBHUMM010000010">
    <property type="protein sequence ID" value="MFD2671321.1"/>
    <property type="molecule type" value="Genomic_DNA"/>
</dbReference>
<dbReference type="Gene3D" id="3.30.450.20">
    <property type="entry name" value="PAS domain"/>
    <property type="match status" value="1"/>
</dbReference>